<sequence>MYLNITHSRHREKWKLQVSIDNNGLRCSSKTQRENVDHFISRRRSTFFATSKEEAPHTSISFAATTATTTTTTIVGHKMDSYYHSHRSLSRRRWFSPEGWFGIPHTTPTNFTTELMCKPFYKRLLEVIKRYGSSLSEHERGEILHYKKIWYFGLGTQKTTGRNEPYNNGFDNKKGEYKTTPHDHIAYRYEVIGTIGKGAFGEVVEAFDHRNQQRVALKIIRNRPNLHEQAKVEVKMLNILMRRDPKSKHFTLRIFDDFTFRNHPCIVCELIGDNLFEVLKQRDFHGLPTKAIRSITRCILKCLTILNEESIIHCDIKPENILLFPGGKAHVKLIDFGSSCRESEQIYNYIQSRYYRAPEVILGLRYSTLIDMWSLGCVLAELYTGTIFHFPLF</sequence>
<evidence type="ECO:0000256" key="12">
    <source>
        <dbReference type="RuleBase" id="RU000304"/>
    </source>
</evidence>
<dbReference type="SUPFAM" id="SSF56112">
    <property type="entry name" value="Protein kinase-like (PK-like)"/>
    <property type="match status" value="1"/>
</dbReference>
<keyword evidence="6" id="KW-0418">Kinase</keyword>
<dbReference type="Gene3D" id="3.30.10.30">
    <property type="entry name" value="DYRK"/>
    <property type="match status" value="1"/>
</dbReference>
<dbReference type="PROSITE" id="PS00108">
    <property type="entry name" value="PROTEIN_KINASE_ST"/>
    <property type="match status" value="1"/>
</dbReference>
<dbReference type="GO" id="GO:0005524">
    <property type="term" value="F:ATP binding"/>
    <property type="evidence" value="ECO:0007669"/>
    <property type="project" value="UniProtKB-UniRule"/>
</dbReference>
<organism evidence="16">
    <name type="scientific">Hydatigena taeniaeformis</name>
    <name type="common">Feline tapeworm</name>
    <name type="synonym">Taenia taeniaeformis</name>
    <dbReference type="NCBI Taxonomy" id="6205"/>
    <lineage>
        <taxon>Eukaryota</taxon>
        <taxon>Metazoa</taxon>
        <taxon>Spiralia</taxon>
        <taxon>Lophotrochozoa</taxon>
        <taxon>Platyhelminthes</taxon>
        <taxon>Cestoda</taxon>
        <taxon>Eucestoda</taxon>
        <taxon>Cyclophyllidea</taxon>
        <taxon>Taeniidae</taxon>
        <taxon>Hydatigera</taxon>
    </lineage>
</organism>
<dbReference type="GO" id="GO:0005856">
    <property type="term" value="C:cytoskeleton"/>
    <property type="evidence" value="ECO:0007669"/>
    <property type="project" value="TreeGrafter"/>
</dbReference>
<dbReference type="Pfam" id="PF00069">
    <property type="entry name" value="Pkinase"/>
    <property type="match status" value="1"/>
</dbReference>
<dbReference type="InterPro" id="IPR017441">
    <property type="entry name" value="Protein_kinase_ATP_BS"/>
</dbReference>
<keyword evidence="3 12" id="KW-0723">Serine/threonine-protein kinase</keyword>
<feature type="binding site" evidence="11">
    <location>
        <position position="218"/>
    </location>
    <ligand>
        <name>ATP</name>
        <dbReference type="ChEBI" id="CHEBI:30616"/>
    </ligand>
</feature>
<evidence type="ECO:0000256" key="6">
    <source>
        <dbReference type="ARBA" id="ARBA00022777"/>
    </source>
</evidence>
<comment type="catalytic activity">
    <reaction evidence="10">
        <text>L-tyrosyl-[protein] + ATP = O-phospho-L-tyrosyl-[protein] + ADP + H(+)</text>
        <dbReference type="Rhea" id="RHEA:10596"/>
        <dbReference type="Rhea" id="RHEA-COMP:10136"/>
        <dbReference type="Rhea" id="RHEA-COMP:20101"/>
        <dbReference type="ChEBI" id="CHEBI:15378"/>
        <dbReference type="ChEBI" id="CHEBI:30616"/>
        <dbReference type="ChEBI" id="CHEBI:46858"/>
        <dbReference type="ChEBI" id="CHEBI:61978"/>
        <dbReference type="ChEBI" id="CHEBI:456216"/>
        <dbReference type="EC" id="2.7.12.1"/>
    </reaction>
</comment>
<evidence type="ECO:0000256" key="5">
    <source>
        <dbReference type="ARBA" id="ARBA00022741"/>
    </source>
</evidence>
<evidence type="ECO:0000256" key="8">
    <source>
        <dbReference type="ARBA" id="ARBA00049003"/>
    </source>
</evidence>
<comment type="similarity">
    <text evidence="1">Belongs to the protein kinase superfamily. CMGC Ser/Thr protein kinase family. MNB/DYRK subfamily.</text>
</comment>
<comment type="catalytic activity">
    <reaction evidence="8">
        <text>L-seryl-[protein] + ATP = O-phospho-L-seryl-[protein] + ADP + H(+)</text>
        <dbReference type="Rhea" id="RHEA:17989"/>
        <dbReference type="Rhea" id="RHEA-COMP:9863"/>
        <dbReference type="Rhea" id="RHEA-COMP:11604"/>
        <dbReference type="ChEBI" id="CHEBI:15378"/>
        <dbReference type="ChEBI" id="CHEBI:29999"/>
        <dbReference type="ChEBI" id="CHEBI:30616"/>
        <dbReference type="ChEBI" id="CHEBI:83421"/>
        <dbReference type="ChEBI" id="CHEBI:456216"/>
        <dbReference type="EC" id="2.7.12.1"/>
    </reaction>
</comment>
<evidence type="ECO:0000259" key="13">
    <source>
        <dbReference type="PROSITE" id="PS50011"/>
    </source>
</evidence>
<gene>
    <name evidence="14" type="ORF">TTAC_LOCUS9685</name>
</gene>
<evidence type="ECO:0000256" key="10">
    <source>
        <dbReference type="ARBA" id="ARBA00051680"/>
    </source>
</evidence>
<keyword evidence="5 11" id="KW-0547">Nucleotide-binding</keyword>
<dbReference type="GO" id="GO:0004674">
    <property type="term" value="F:protein serine/threonine kinase activity"/>
    <property type="evidence" value="ECO:0007669"/>
    <property type="project" value="UniProtKB-KW"/>
</dbReference>
<dbReference type="InterPro" id="IPR042521">
    <property type="entry name" value="DYRK"/>
</dbReference>
<dbReference type="OrthoDB" id="9332038at2759"/>
<dbReference type="EMBL" id="UYWX01020981">
    <property type="protein sequence ID" value="VDM34578.1"/>
    <property type="molecule type" value="Genomic_DNA"/>
</dbReference>
<dbReference type="WBParaSite" id="TTAC_0000970001-mRNA-1">
    <property type="protein sequence ID" value="TTAC_0000970001-mRNA-1"/>
    <property type="gene ID" value="TTAC_0000970001"/>
</dbReference>
<dbReference type="InterPro" id="IPR050494">
    <property type="entry name" value="Ser_Thr_dual-spec_kinase"/>
</dbReference>
<reference evidence="16" key="1">
    <citation type="submission" date="2017-02" db="UniProtKB">
        <authorList>
            <consortium name="WormBaseParasite"/>
        </authorList>
    </citation>
    <scope>IDENTIFICATION</scope>
</reference>
<keyword evidence="15" id="KW-1185">Reference proteome</keyword>
<evidence type="ECO:0000256" key="11">
    <source>
        <dbReference type="PROSITE-ProRule" id="PRU10141"/>
    </source>
</evidence>
<feature type="domain" description="Protein kinase" evidence="13">
    <location>
        <begin position="189"/>
        <end position="393"/>
    </location>
</feature>
<protein>
    <recommendedName>
        <fullName evidence="2">dual-specificity kinase</fullName>
        <ecNumber evidence="2">2.7.12.1</ecNumber>
    </recommendedName>
</protein>
<dbReference type="PANTHER" id="PTHR24058">
    <property type="entry name" value="DUAL SPECIFICITY PROTEIN KINASE"/>
    <property type="match status" value="1"/>
</dbReference>
<dbReference type="Proteomes" id="UP000274429">
    <property type="component" value="Unassembled WGS sequence"/>
</dbReference>
<keyword evidence="7 11" id="KW-0067">ATP-binding</keyword>
<evidence type="ECO:0000256" key="9">
    <source>
        <dbReference type="ARBA" id="ARBA00049308"/>
    </source>
</evidence>
<accession>A0A0R3X825</accession>
<dbReference type="InterPro" id="IPR008271">
    <property type="entry name" value="Ser/Thr_kinase_AS"/>
</dbReference>
<dbReference type="PROSITE" id="PS50011">
    <property type="entry name" value="PROTEIN_KINASE_DOM"/>
    <property type="match status" value="1"/>
</dbReference>
<dbReference type="AlphaFoldDB" id="A0A0R3X825"/>
<dbReference type="Gene3D" id="3.30.200.20">
    <property type="entry name" value="Phosphorylase Kinase, domain 1"/>
    <property type="match status" value="1"/>
</dbReference>
<keyword evidence="4" id="KW-0808">Transferase</keyword>
<dbReference type="STRING" id="6205.A0A0R3X825"/>
<comment type="catalytic activity">
    <reaction evidence="9">
        <text>L-threonyl-[protein] + ATP = O-phospho-L-threonyl-[protein] + ADP + H(+)</text>
        <dbReference type="Rhea" id="RHEA:46608"/>
        <dbReference type="Rhea" id="RHEA-COMP:11060"/>
        <dbReference type="Rhea" id="RHEA-COMP:11605"/>
        <dbReference type="ChEBI" id="CHEBI:15378"/>
        <dbReference type="ChEBI" id="CHEBI:30013"/>
        <dbReference type="ChEBI" id="CHEBI:30616"/>
        <dbReference type="ChEBI" id="CHEBI:61977"/>
        <dbReference type="ChEBI" id="CHEBI:456216"/>
        <dbReference type="EC" id="2.7.12.1"/>
    </reaction>
</comment>
<evidence type="ECO:0000256" key="2">
    <source>
        <dbReference type="ARBA" id="ARBA00013203"/>
    </source>
</evidence>
<evidence type="ECO:0000256" key="3">
    <source>
        <dbReference type="ARBA" id="ARBA00022527"/>
    </source>
</evidence>
<evidence type="ECO:0000256" key="1">
    <source>
        <dbReference type="ARBA" id="ARBA00008867"/>
    </source>
</evidence>
<evidence type="ECO:0000256" key="7">
    <source>
        <dbReference type="ARBA" id="ARBA00022840"/>
    </source>
</evidence>
<dbReference type="EC" id="2.7.12.1" evidence="2"/>
<dbReference type="InterPro" id="IPR011009">
    <property type="entry name" value="Kinase-like_dom_sf"/>
</dbReference>
<dbReference type="GO" id="GO:0004712">
    <property type="term" value="F:protein serine/threonine/tyrosine kinase activity"/>
    <property type="evidence" value="ECO:0007669"/>
    <property type="project" value="UniProtKB-EC"/>
</dbReference>
<name>A0A0R3X825_HYDTA</name>
<dbReference type="GO" id="GO:0005737">
    <property type="term" value="C:cytoplasm"/>
    <property type="evidence" value="ECO:0007669"/>
    <property type="project" value="TreeGrafter"/>
</dbReference>
<evidence type="ECO:0000256" key="4">
    <source>
        <dbReference type="ARBA" id="ARBA00022679"/>
    </source>
</evidence>
<dbReference type="InterPro" id="IPR000719">
    <property type="entry name" value="Prot_kinase_dom"/>
</dbReference>
<proteinExistence type="inferred from homology"/>
<evidence type="ECO:0000313" key="14">
    <source>
        <dbReference type="EMBL" id="VDM34578.1"/>
    </source>
</evidence>
<evidence type="ECO:0000313" key="15">
    <source>
        <dbReference type="Proteomes" id="UP000274429"/>
    </source>
</evidence>
<evidence type="ECO:0000313" key="16">
    <source>
        <dbReference type="WBParaSite" id="TTAC_0000970001-mRNA-1"/>
    </source>
</evidence>
<dbReference type="PANTHER" id="PTHR24058:SF22">
    <property type="entry name" value="DUAL SPECIFICITY TYROSINE-PHOSPHORYLATION-REGULATED KINASE 4"/>
    <property type="match status" value="1"/>
</dbReference>
<dbReference type="SMART" id="SM00220">
    <property type="entry name" value="S_TKc"/>
    <property type="match status" value="1"/>
</dbReference>
<dbReference type="PROSITE" id="PS00107">
    <property type="entry name" value="PROTEIN_KINASE_ATP"/>
    <property type="match status" value="1"/>
</dbReference>
<dbReference type="Gene3D" id="1.10.510.10">
    <property type="entry name" value="Transferase(Phosphotransferase) domain 1"/>
    <property type="match status" value="1"/>
</dbReference>
<reference evidence="14 15" key="2">
    <citation type="submission" date="2018-11" db="EMBL/GenBank/DDBJ databases">
        <authorList>
            <consortium name="Pathogen Informatics"/>
        </authorList>
    </citation>
    <scope>NUCLEOTIDE SEQUENCE [LARGE SCALE GENOMIC DNA]</scope>
</reference>